<dbReference type="GO" id="GO:0005524">
    <property type="term" value="F:ATP binding"/>
    <property type="evidence" value="ECO:0007669"/>
    <property type="project" value="UniProtKB-UniRule"/>
</dbReference>
<dbReference type="EMBL" id="AM489015">
    <property type="protein sequence ID" value="CAN84171.1"/>
    <property type="molecule type" value="Genomic_DNA"/>
</dbReference>
<proteinExistence type="inferred from homology"/>
<keyword evidence="1" id="KW-0067">ATP-binding</keyword>
<keyword evidence="1" id="KW-0479">Metal-binding</keyword>
<sequence length="315" mass="35000">MDIHSVEDIKLRLDQVSVVAVTCLGITNPLLANKRFDICIMDEAGQTTLPLILLISQYPTNRTSAMLLPCLIAYKEQISPSKVSLGPLMFASIFVLVGDHYQLPPLVQSAEARENGMGISLFCRLSEAHPQAISALQSQALDPERPVIFINTDMLSAFEAKDHKTVNNPIEACIISEVAEELVNNGIEGEDIGIITPYNSQANLIRHTVSTTSVEINTIDKYQGRDKDCILVSFVRSSENPRNCTSSLLGDWHRINVALTRAKRKLIMVGSFRTLSKVPLLRLLIEKVEEQSGRLNVSLKDINYKGELKRCSQLR</sequence>
<accession>A5CBF4</accession>
<dbReference type="EC" id="3.6.4.12" evidence="1"/>
<comment type="catalytic activity">
    <reaction evidence="1">
        <text>ATP + H2O = ADP + phosphate + H(+)</text>
        <dbReference type="Rhea" id="RHEA:13065"/>
        <dbReference type="ChEBI" id="CHEBI:15377"/>
        <dbReference type="ChEBI" id="CHEBI:15378"/>
        <dbReference type="ChEBI" id="CHEBI:30616"/>
        <dbReference type="ChEBI" id="CHEBI:43474"/>
        <dbReference type="ChEBI" id="CHEBI:456216"/>
        <dbReference type="EC" id="3.6.4.12"/>
    </reaction>
</comment>
<dbReference type="CDD" id="cd18808">
    <property type="entry name" value="SF1_C_Upf1"/>
    <property type="match status" value="1"/>
</dbReference>
<evidence type="ECO:0000259" key="2">
    <source>
        <dbReference type="Pfam" id="PF13087"/>
    </source>
</evidence>
<dbReference type="GO" id="GO:0006281">
    <property type="term" value="P:DNA repair"/>
    <property type="evidence" value="ECO:0007669"/>
    <property type="project" value="UniProtKB-KW"/>
</dbReference>
<keyword evidence="1" id="KW-0158">Chromosome</keyword>
<gene>
    <name evidence="3" type="ORF">VITISV_028526</name>
</gene>
<dbReference type="Gene3D" id="3.40.50.300">
    <property type="entry name" value="P-loop containing nucleotide triphosphate hydrolases"/>
    <property type="match status" value="2"/>
</dbReference>
<keyword evidence="1" id="KW-0235">DNA replication</keyword>
<dbReference type="ExpressionAtlas" id="A5CBF4">
    <property type="expression patterns" value="baseline and differential"/>
</dbReference>
<reference evidence="3" key="1">
    <citation type="journal article" date="2007" name="PLoS ONE">
        <title>The first genome sequence of an elite grapevine cultivar (Pinot noir Vitis vinifera L.): coping with a highly heterozygous genome.</title>
        <authorList>
            <person name="Velasco R."/>
            <person name="Zharkikh A."/>
            <person name="Troggio M."/>
            <person name="Cartwright D.A."/>
            <person name="Cestaro A."/>
            <person name="Pruss D."/>
            <person name="Pindo M."/>
            <person name="FitzGerald L.M."/>
            <person name="Vezzulli S."/>
            <person name="Reid J."/>
            <person name="Malacarne G."/>
            <person name="Iliev D."/>
            <person name="Coppola G."/>
            <person name="Wardell B."/>
            <person name="Micheletti D."/>
            <person name="Macalma T."/>
            <person name="Facci M."/>
            <person name="Mitchell J.T."/>
            <person name="Perazzolli M."/>
            <person name="Eldredge G."/>
            <person name="Gatto P."/>
            <person name="Oyzerski R."/>
            <person name="Moretto M."/>
            <person name="Gutin N."/>
            <person name="Stefanini M."/>
            <person name="Chen Y."/>
            <person name="Segala C."/>
            <person name="Davenport C."/>
            <person name="Dematte L."/>
            <person name="Mraz A."/>
            <person name="Battilana J."/>
            <person name="Stormo K."/>
            <person name="Costa F."/>
            <person name="Tao Q."/>
            <person name="Si-Ammour A."/>
            <person name="Harkins T."/>
            <person name="Lackey A."/>
            <person name="Perbost C."/>
            <person name="Taillon B."/>
            <person name="Stella A."/>
            <person name="Solovyev V."/>
            <person name="Fawcett J.A."/>
            <person name="Sterck L."/>
            <person name="Vandepoele K."/>
            <person name="Grando S.M."/>
            <person name="Toppo S."/>
            <person name="Moser C."/>
            <person name="Lanchbury J."/>
            <person name="Bogden R."/>
            <person name="Skolnick M."/>
            <person name="Sgaramella V."/>
            <person name="Bhatnagar S.K."/>
            <person name="Fontana P."/>
            <person name="Gutin A."/>
            <person name="Van de Peer Y."/>
            <person name="Salamini F."/>
            <person name="Viola R."/>
        </authorList>
    </citation>
    <scope>NUCLEOTIDE SEQUENCE</scope>
</reference>
<name>A5CBF4_VITVI</name>
<dbReference type="AlphaFoldDB" id="A5CBF4"/>
<keyword evidence="1" id="KW-0411">Iron-sulfur</keyword>
<dbReference type="SUPFAM" id="SSF52540">
    <property type="entry name" value="P-loop containing nucleoside triphosphate hydrolases"/>
    <property type="match status" value="1"/>
</dbReference>
<comment type="function">
    <text evidence="1">Key enzyme involved in DNA replication and DNA repair. Involved in Okazaki fragments processing by cleaving long flaps that escape FEN1: flaps that are longer than 27 nucleotides are coated by replication protein A complex (RPA), leading to recruit DNA2 which cleaves the flap until it is too short to bind RPA and becomes a substrate for FEN1. Also involved in 5'-end resection of DNA during double-strand break (DSB) repair by mediating the cleavage of 5'-ssDNA.</text>
</comment>
<evidence type="ECO:0000256" key="1">
    <source>
        <dbReference type="RuleBase" id="RU367041"/>
    </source>
</evidence>
<dbReference type="GO" id="GO:0017108">
    <property type="term" value="F:5'-flap endonuclease activity"/>
    <property type="evidence" value="ECO:0007669"/>
    <property type="project" value="UniProtKB-UniRule"/>
</dbReference>
<keyword evidence="1" id="KW-0408">Iron</keyword>
<keyword evidence="1" id="KW-0547">Nucleotide-binding</keyword>
<dbReference type="InterPro" id="IPR027417">
    <property type="entry name" value="P-loop_NTPase"/>
</dbReference>
<keyword evidence="1" id="KW-0227">DNA damage</keyword>
<comment type="similarity">
    <text evidence="1">Belongs to the DNA2/NAM7 helicase family.</text>
</comment>
<dbReference type="GO" id="GO:0051539">
    <property type="term" value="F:4 iron, 4 sulfur cluster binding"/>
    <property type="evidence" value="ECO:0007669"/>
    <property type="project" value="UniProtKB-UniRule"/>
</dbReference>
<keyword evidence="1" id="KW-0540">Nuclease</keyword>
<dbReference type="Pfam" id="PF13087">
    <property type="entry name" value="AAA_12"/>
    <property type="match status" value="1"/>
</dbReference>
<keyword evidence="1" id="KW-0347">Helicase</keyword>
<keyword evidence="1" id="KW-0378">Hydrolase</keyword>
<dbReference type="InterPro" id="IPR041679">
    <property type="entry name" value="DNA2/NAM7-like_C"/>
</dbReference>
<feature type="domain" description="DNA2/NAM7 helicase-like C-terminal" evidence="2">
    <location>
        <begin position="136"/>
        <end position="271"/>
    </location>
</feature>
<dbReference type="GO" id="GO:0016887">
    <property type="term" value="F:ATP hydrolysis activity"/>
    <property type="evidence" value="ECO:0007669"/>
    <property type="project" value="RHEA"/>
</dbReference>
<keyword evidence="1" id="KW-0511">Multifunctional enzyme</keyword>
<keyword evidence="1" id="KW-0539">Nucleus</keyword>
<evidence type="ECO:0000313" key="3">
    <source>
        <dbReference type="EMBL" id="CAN84171.1"/>
    </source>
</evidence>
<protein>
    <recommendedName>
        <fullName evidence="1">DNA replication ATP-dependent helicase/nuclease</fullName>
        <ecNumber evidence="1">3.1.-.-</ecNumber>
        <ecNumber evidence="1">3.6.4.12</ecNumber>
    </recommendedName>
</protein>
<dbReference type="GO" id="GO:0003677">
    <property type="term" value="F:DNA binding"/>
    <property type="evidence" value="ECO:0007669"/>
    <property type="project" value="UniProtKB-UniRule"/>
</dbReference>
<dbReference type="PANTHER" id="PTHR10887">
    <property type="entry name" value="DNA2/NAM7 HELICASE FAMILY"/>
    <property type="match status" value="1"/>
</dbReference>
<comment type="subcellular location">
    <subcellularLocation>
        <location evidence="1">Nucleus</location>
    </subcellularLocation>
    <subcellularLocation>
        <location evidence="1">Chromosome</location>
    </subcellularLocation>
</comment>
<dbReference type="GO" id="GO:0033567">
    <property type="term" value="P:DNA replication, Okazaki fragment processing"/>
    <property type="evidence" value="ECO:0007669"/>
    <property type="project" value="UniProtKB-UniRule"/>
</dbReference>
<organism evidence="3">
    <name type="scientific">Vitis vinifera</name>
    <name type="common">Grape</name>
    <dbReference type="NCBI Taxonomy" id="29760"/>
    <lineage>
        <taxon>Eukaryota</taxon>
        <taxon>Viridiplantae</taxon>
        <taxon>Streptophyta</taxon>
        <taxon>Embryophyta</taxon>
        <taxon>Tracheophyta</taxon>
        <taxon>Spermatophyta</taxon>
        <taxon>Magnoliopsida</taxon>
        <taxon>eudicotyledons</taxon>
        <taxon>Gunneridae</taxon>
        <taxon>Pentapetalae</taxon>
        <taxon>rosids</taxon>
        <taxon>Vitales</taxon>
        <taxon>Vitaceae</taxon>
        <taxon>Viteae</taxon>
        <taxon>Vitis</taxon>
    </lineage>
</organism>
<keyword evidence="1" id="KW-0004">4Fe-4S</keyword>
<dbReference type="InterPro" id="IPR045055">
    <property type="entry name" value="DNA2/NAM7-like"/>
</dbReference>
<dbReference type="GO" id="GO:0005634">
    <property type="term" value="C:nucleus"/>
    <property type="evidence" value="ECO:0007669"/>
    <property type="project" value="UniProtKB-SubCell"/>
</dbReference>
<dbReference type="GO" id="GO:0017116">
    <property type="term" value="F:single-stranded DNA helicase activity"/>
    <property type="evidence" value="ECO:0007669"/>
    <property type="project" value="UniProtKB-UniRule"/>
</dbReference>
<dbReference type="GO" id="GO:0005694">
    <property type="term" value="C:chromosome"/>
    <property type="evidence" value="ECO:0007669"/>
    <property type="project" value="UniProtKB-SubCell"/>
</dbReference>
<keyword evidence="1" id="KW-0238">DNA-binding</keyword>
<dbReference type="InterPro" id="IPR047187">
    <property type="entry name" value="SF1_C_Upf1"/>
</dbReference>
<keyword evidence="1" id="KW-0234">DNA repair</keyword>
<dbReference type="EC" id="3.1.-.-" evidence="1"/>
<dbReference type="GO" id="GO:0046872">
    <property type="term" value="F:metal ion binding"/>
    <property type="evidence" value="ECO:0007669"/>
    <property type="project" value="UniProtKB-UniRule"/>
</dbReference>
<dbReference type="PANTHER" id="PTHR10887:SF433">
    <property type="entry name" value="DNA REPLICATION ATP-DEPENDENT HELICASE_NUCLEASE DNA2"/>
    <property type="match status" value="1"/>
</dbReference>